<comment type="caution">
    <text evidence="7">The sequence shown here is derived from an EMBL/GenBank/DDBJ whole genome shotgun (WGS) entry which is preliminary data.</text>
</comment>
<feature type="transmembrane region" description="Helical" evidence="6">
    <location>
        <begin position="47"/>
        <end position="73"/>
    </location>
</feature>
<dbReference type="GO" id="GO:0005295">
    <property type="term" value="F:neutral L-amino acid:sodium symporter activity"/>
    <property type="evidence" value="ECO:0007669"/>
    <property type="project" value="TreeGrafter"/>
</dbReference>
<evidence type="ECO:0000256" key="5">
    <source>
        <dbReference type="ARBA" id="ARBA00023136"/>
    </source>
</evidence>
<dbReference type="Proteomes" id="UP000051497">
    <property type="component" value="Unassembled WGS sequence"/>
</dbReference>
<dbReference type="PATRIC" id="fig|1590043.3.peg.1894"/>
<organism evidence="7">
    <name type="scientific">Candidatus Berkiella aquae</name>
    <dbReference type="NCBI Taxonomy" id="295108"/>
    <lineage>
        <taxon>Bacteria</taxon>
        <taxon>Pseudomonadati</taxon>
        <taxon>Pseudomonadota</taxon>
        <taxon>Gammaproteobacteria</taxon>
        <taxon>Candidatus Berkiellales</taxon>
        <taxon>Candidatus Berkiellaceae</taxon>
        <taxon>Candidatus Berkiella</taxon>
    </lineage>
</organism>
<accession>A0A0Q9YXR4</accession>
<protein>
    <submittedName>
        <fullName evidence="8">Dicarboxylate/amino acid:cation symporter</fullName>
    </submittedName>
    <submittedName>
        <fullName evidence="7">Serine/threonine transporter SstT</fullName>
    </submittedName>
</protein>
<dbReference type="EMBL" id="LKAJ01000007">
    <property type="protein sequence ID" value="KRG20936.1"/>
    <property type="molecule type" value="Genomic_DNA"/>
</dbReference>
<feature type="transmembrane region" description="Helical" evidence="6">
    <location>
        <begin position="326"/>
        <end position="349"/>
    </location>
</feature>
<feature type="transmembrane region" description="Helical" evidence="6">
    <location>
        <begin position="211"/>
        <end position="233"/>
    </location>
</feature>
<gene>
    <name evidence="7" type="primary">sstT</name>
    <name evidence="8" type="ORF">HT99x_001565</name>
    <name evidence="7" type="ORF">HT99x_01856</name>
</gene>
<evidence type="ECO:0000313" key="8">
    <source>
        <dbReference type="EMBL" id="MCS5710108.1"/>
    </source>
</evidence>
<proteinExistence type="predicted"/>
<dbReference type="GO" id="GO:0032329">
    <property type="term" value="P:serine transport"/>
    <property type="evidence" value="ECO:0007669"/>
    <property type="project" value="TreeGrafter"/>
</dbReference>
<feature type="transmembrane region" description="Helical" evidence="6">
    <location>
        <begin position="85"/>
        <end position="112"/>
    </location>
</feature>
<evidence type="ECO:0000313" key="7">
    <source>
        <dbReference type="EMBL" id="KRG20936.1"/>
    </source>
</evidence>
<keyword evidence="2" id="KW-0813">Transport</keyword>
<dbReference type="Gene3D" id="1.10.3860.10">
    <property type="entry name" value="Sodium:dicarboxylate symporter"/>
    <property type="match status" value="1"/>
</dbReference>
<evidence type="ECO:0000313" key="9">
    <source>
        <dbReference type="Proteomes" id="UP000051497"/>
    </source>
</evidence>
<feature type="transmembrane region" description="Helical" evidence="6">
    <location>
        <begin position="291"/>
        <end position="314"/>
    </location>
</feature>
<evidence type="ECO:0000256" key="6">
    <source>
        <dbReference type="SAM" id="Phobius"/>
    </source>
</evidence>
<evidence type="ECO:0000256" key="2">
    <source>
        <dbReference type="ARBA" id="ARBA00022448"/>
    </source>
</evidence>
<evidence type="ECO:0000256" key="1">
    <source>
        <dbReference type="ARBA" id="ARBA00004141"/>
    </source>
</evidence>
<dbReference type="SUPFAM" id="SSF118215">
    <property type="entry name" value="Proton glutamate symport protein"/>
    <property type="match status" value="1"/>
</dbReference>
<feature type="transmembrane region" description="Helical" evidence="6">
    <location>
        <begin position="355"/>
        <end position="373"/>
    </location>
</feature>
<dbReference type="AlphaFoldDB" id="A0A0Q9YXR4"/>
<evidence type="ECO:0000256" key="3">
    <source>
        <dbReference type="ARBA" id="ARBA00022692"/>
    </source>
</evidence>
<reference evidence="8" key="3">
    <citation type="submission" date="2021-06" db="EMBL/GenBank/DDBJ databases">
        <title>Genomic Description and Analysis of Intracellular Bacteria, Candidatus Berkiella cookevillensis and Candidatus Berkiella aquae.</title>
        <authorList>
            <person name="Kidane D.T."/>
            <person name="Mehari Y.T."/>
            <person name="Rice F.C."/>
            <person name="Arivett B.A."/>
            <person name="Farone A.L."/>
            <person name="Berk S.G."/>
            <person name="Farone M.B."/>
        </authorList>
    </citation>
    <scope>NUCLEOTIDE SEQUENCE</scope>
    <source>
        <strain evidence="8">HT99</strain>
    </source>
</reference>
<keyword evidence="5 6" id="KW-0472">Membrane</keyword>
<dbReference type="EMBL" id="LKAJ02000001">
    <property type="protein sequence ID" value="MCS5710108.1"/>
    <property type="molecule type" value="Genomic_DNA"/>
</dbReference>
<reference evidence="8" key="2">
    <citation type="journal article" date="2016" name="Genome Announc.">
        <title>Draft Genome Sequences of Two Novel Amoeba-Resistant Intranuclear Bacteria, 'Candidatus Berkiella cookevillensis' and 'Candidatus Berkiella aquae'.</title>
        <authorList>
            <person name="Mehari Y.T."/>
            <person name="Arivett B.A."/>
            <person name="Farone A.L."/>
            <person name="Gunderson J.H."/>
            <person name="Farone M.B."/>
        </authorList>
    </citation>
    <scope>NUCLEOTIDE SEQUENCE</scope>
    <source>
        <strain evidence="8">HT99</strain>
    </source>
</reference>
<comment type="subcellular location">
    <subcellularLocation>
        <location evidence="1">Membrane</location>
        <topology evidence="1">Multi-pass membrane protein</topology>
    </subcellularLocation>
</comment>
<dbReference type="InterPro" id="IPR001991">
    <property type="entry name" value="Na-dicarboxylate_symporter"/>
</dbReference>
<dbReference type="STRING" id="295108.HT99x_01856"/>
<evidence type="ECO:0000256" key="4">
    <source>
        <dbReference type="ARBA" id="ARBA00022989"/>
    </source>
</evidence>
<dbReference type="InterPro" id="IPR036458">
    <property type="entry name" value="Na:dicarbo_symporter_sf"/>
</dbReference>
<dbReference type="PANTHER" id="PTHR42865">
    <property type="entry name" value="PROTON/GLUTAMATE-ASPARTATE SYMPORTER"/>
    <property type="match status" value="1"/>
</dbReference>
<keyword evidence="4 6" id="KW-1133">Transmembrane helix</keyword>
<dbReference type="PANTHER" id="PTHR42865:SF8">
    <property type="entry name" value="SERINE_THREONINE TRANSPORTER SSTT"/>
    <property type="match status" value="1"/>
</dbReference>
<dbReference type="RefSeq" id="WP_083482891.1">
    <property type="nucleotide sequence ID" value="NZ_LKAJ02000001.1"/>
</dbReference>
<dbReference type="GO" id="GO:0005886">
    <property type="term" value="C:plasma membrane"/>
    <property type="evidence" value="ECO:0007669"/>
    <property type="project" value="TreeGrafter"/>
</dbReference>
<reference evidence="7" key="1">
    <citation type="submission" date="2015-09" db="EMBL/GenBank/DDBJ databases">
        <title>Draft Genome Sequences of Two Novel Amoeba-resistant Intranuclear Bacteria, Candidatus Berkiella cookevillensis and Candidatus Berkiella aquae.</title>
        <authorList>
            <person name="Mehari Y.T."/>
            <person name="Arivett B.A."/>
            <person name="Farone A.L."/>
            <person name="Gunderson J.H."/>
            <person name="Farone M.B."/>
        </authorList>
    </citation>
    <scope>NUCLEOTIDE SEQUENCE [LARGE SCALE GENOMIC DNA]</scope>
    <source>
        <strain evidence="7">HT99</strain>
    </source>
</reference>
<feature type="transmembrane region" description="Helical" evidence="6">
    <location>
        <begin position="140"/>
        <end position="159"/>
    </location>
</feature>
<feature type="transmembrane region" description="Helical" evidence="6">
    <location>
        <begin position="179"/>
        <end position="199"/>
    </location>
</feature>
<name>A0A0Q9YXR4_9GAMM</name>
<dbReference type="Pfam" id="PF00375">
    <property type="entry name" value="SDF"/>
    <property type="match status" value="1"/>
</dbReference>
<keyword evidence="9" id="KW-1185">Reference proteome</keyword>
<dbReference type="OrthoDB" id="9768885at2"/>
<keyword evidence="3 6" id="KW-0812">Transmembrane</keyword>
<sequence>MANPETSPMPSKLMQFCKKMGLPLLLFAILILPLFLGKYVSPQVKAFLYSLSLSMKAILLFILPFIIFSFVFSAIMNLKSGVFKFILALIAMIFISNCTAIFTGFAVGSIALPKLAIQAHAPADAQALLAPLWTLQLKNWIPNQYALIAGFILGILFSFRKIAIAEKVAKKLNFWANTFLKKVFIPLLPLFILGFVFKLEHEALLAKALRTYGPVFFVVVGTQICYLLILYFLAAKCSIKTFIDYVKNILPATITGFSTLSSAATMPILILCTEKNLPEPAIAEMVIPATINTHTIGSAIGITILSLTTLLAFGHALPTFYEFFEFGLIYALAKFAVAAVPGGAIIVVGPLLETYFHFTSEMVGLITAIYMLFDPFGTATNVTGNGFFPIAFSRLYDFKLTNA</sequence>